<dbReference type="PROSITE" id="PS50879">
    <property type="entry name" value="RNASE_H_1"/>
    <property type="match status" value="1"/>
</dbReference>
<evidence type="ECO:0000256" key="9">
    <source>
        <dbReference type="ARBA" id="ARBA00022759"/>
    </source>
</evidence>
<comment type="similarity">
    <text evidence="4">Belongs to the RNase H family.</text>
</comment>
<evidence type="ECO:0000256" key="11">
    <source>
        <dbReference type="ARBA" id="ARBA00022842"/>
    </source>
</evidence>
<dbReference type="GO" id="GO:0003676">
    <property type="term" value="F:nucleic acid binding"/>
    <property type="evidence" value="ECO:0007669"/>
    <property type="project" value="InterPro"/>
</dbReference>
<evidence type="ECO:0000313" key="16">
    <source>
        <dbReference type="EMBL" id="KAE9990860.1"/>
    </source>
</evidence>
<dbReference type="GO" id="GO:0004523">
    <property type="term" value="F:RNA-DNA hybrid ribonuclease activity"/>
    <property type="evidence" value="ECO:0007669"/>
    <property type="project" value="UniProtKB-EC"/>
</dbReference>
<protein>
    <recommendedName>
        <fullName evidence="6">Ribonuclease H</fullName>
        <ecNumber evidence="5">3.1.26.4</ecNumber>
    </recommendedName>
</protein>
<keyword evidence="9" id="KW-0255">Endonuclease</keyword>
<evidence type="ECO:0000256" key="5">
    <source>
        <dbReference type="ARBA" id="ARBA00012180"/>
    </source>
</evidence>
<dbReference type="EC" id="3.1.26.4" evidence="5"/>
<proteinExistence type="inferred from homology"/>
<evidence type="ECO:0000313" key="17">
    <source>
        <dbReference type="Proteomes" id="UP000433883"/>
    </source>
</evidence>
<keyword evidence="19" id="KW-1185">Reference proteome</keyword>
<dbReference type="Pfam" id="PF01693">
    <property type="entry name" value="Cauli_VI"/>
    <property type="match status" value="2"/>
</dbReference>
<evidence type="ECO:0000259" key="13">
    <source>
        <dbReference type="PROSITE" id="PS50879"/>
    </source>
</evidence>
<comment type="catalytic activity">
    <reaction evidence="1">
        <text>Endonucleolytic cleavage to 5'-phosphomonoester.</text>
        <dbReference type="EC" id="3.1.26.4"/>
    </reaction>
</comment>
<dbReference type="InterPro" id="IPR002156">
    <property type="entry name" value="RNaseH_domain"/>
</dbReference>
<keyword evidence="7" id="KW-0540">Nuclease</keyword>
<feature type="domain" description="RNase H type-1" evidence="13">
    <location>
        <begin position="237"/>
        <end position="387"/>
    </location>
</feature>
<evidence type="ECO:0000256" key="1">
    <source>
        <dbReference type="ARBA" id="ARBA00000077"/>
    </source>
</evidence>
<dbReference type="FunFam" id="3.40.970.10:FF:000002">
    <property type="entry name" value="Ribonuclease H"/>
    <property type="match status" value="1"/>
</dbReference>
<dbReference type="Gene3D" id="3.40.970.10">
    <property type="entry name" value="Ribonuclease H1, N-terminal domain"/>
    <property type="match status" value="2"/>
</dbReference>
<keyword evidence="11" id="KW-0460">Magnesium</keyword>
<dbReference type="FunFam" id="3.40.970.10:FF:000001">
    <property type="entry name" value="Ribonuclease H1"/>
    <property type="match status" value="1"/>
</dbReference>
<evidence type="ECO:0000256" key="3">
    <source>
        <dbReference type="ARBA" id="ARBA00004065"/>
    </source>
</evidence>
<comment type="caution">
    <text evidence="14">The sequence shown here is derived from an EMBL/GenBank/DDBJ whole genome shotgun (WGS) entry which is preliminary data.</text>
</comment>
<dbReference type="Proteomes" id="UP000490939">
    <property type="component" value="Unassembled WGS sequence"/>
</dbReference>
<evidence type="ECO:0000256" key="4">
    <source>
        <dbReference type="ARBA" id="ARBA00005300"/>
    </source>
</evidence>
<evidence type="ECO:0000256" key="12">
    <source>
        <dbReference type="SAM" id="MobiDB-lite"/>
    </source>
</evidence>
<organism evidence="14 17">
    <name type="scientific">Venturia inaequalis</name>
    <name type="common">Apple scab fungus</name>
    <dbReference type="NCBI Taxonomy" id="5025"/>
    <lineage>
        <taxon>Eukaryota</taxon>
        <taxon>Fungi</taxon>
        <taxon>Dikarya</taxon>
        <taxon>Ascomycota</taxon>
        <taxon>Pezizomycotina</taxon>
        <taxon>Dothideomycetes</taxon>
        <taxon>Pleosporomycetidae</taxon>
        <taxon>Venturiales</taxon>
        <taxon>Venturiaceae</taxon>
        <taxon>Venturia</taxon>
    </lineage>
</organism>
<dbReference type="Proteomes" id="UP000447873">
    <property type="component" value="Unassembled WGS sequence"/>
</dbReference>
<dbReference type="PANTHER" id="PTHR10642:SF26">
    <property type="entry name" value="RIBONUCLEASE H1"/>
    <property type="match status" value="1"/>
</dbReference>
<dbReference type="InterPro" id="IPR009027">
    <property type="entry name" value="Ribosomal_bL9/RNase_H1_N"/>
</dbReference>
<evidence type="ECO:0000256" key="10">
    <source>
        <dbReference type="ARBA" id="ARBA00022801"/>
    </source>
</evidence>
<evidence type="ECO:0000256" key="8">
    <source>
        <dbReference type="ARBA" id="ARBA00022723"/>
    </source>
</evidence>
<name>A0A8H3Z3S9_VENIN</name>
<comment type="cofactor">
    <cofactor evidence="2">
        <name>Mg(2+)</name>
        <dbReference type="ChEBI" id="CHEBI:18420"/>
    </cofactor>
</comment>
<dbReference type="EMBL" id="WNWR01000119">
    <property type="protein sequence ID" value="KAE9990860.1"/>
    <property type="molecule type" value="Genomic_DNA"/>
</dbReference>
<accession>A0A8H3Z3S9</accession>
<dbReference type="CDD" id="cd09280">
    <property type="entry name" value="RNase_HI_eukaryote_like"/>
    <property type="match status" value="1"/>
</dbReference>
<dbReference type="AlphaFoldDB" id="A0A8H3Z3S9"/>
<dbReference type="SUPFAM" id="SSF55658">
    <property type="entry name" value="L9 N-domain-like"/>
    <property type="match status" value="2"/>
</dbReference>
<dbReference type="Pfam" id="PF00075">
    <property type="entry name" value="RNase_H"/>
    <property type="match status" value="1"/>
</dbReference>
<dbReference type="GO" id="GO:0046872">
    <property type="term" value="F:metal ion binding"/>
    <property type="evidence" value="ECO:0007669"/>
    <property type="project" value="UniProtKB-KW"/>
</dbReference>
<feature type="compositionally biased region" description="Low complexity" evidence="12">
    <location>
        <begin position="1"/>
        <end position="16"/>
    </location>
</feature>
<dbReference type="PANTHER" id="PTHR10642">
    <property type="entry name" value="RIBONUCLEASE H1"/>
    <property type="match status" value="1"/>
</dbReference>
<dbReference type="InterPro" id="IPR050092">
    <property type="entry name" value="RNase_H"/>
</dbReference>
<dbReference type="InterPro" id="IPR036397">
    <property type="entry name" value="RNaseH_sf"/>
</dbReference>
<evidence type="ECO:0000313" key="15">
    <source>
        <dbReference type="EMBL" id="KAE9983829.1"/>
    </source>
</evidence>
<dbReference type="EMBL" id="WNWS01000057">
    <property type="protein sequence ID" value="KAE9983829.1"/>
    <property type="molecule type" value="Genomic_DNA"/>
</dbReference>
<feature type="region of interest" description="Disordered" evidence="12">
    <location>
        <begin position="1"/>
        <end position="36"/>
    </location>
</feature>
<evidence type="ECO:0000256" key="6">
    <source>
        <dbReference type="ARBA" id="ARBA00017721"/>
    </source>
</evidence>
<dbReference type="EMBL" id="WNWQ01000105">
    <property type="protein sequence ID" value="KAE9978776.1"/>
    <property type="molecule type" value="Genomic_DNA"/>
</dbReference>
<comment type="function">
    <text evidence="3">Endonuclease that specifically degrades the RNA of RNA-DNA hybrids.</text>
</comment>
<sequence length="421" mass="46085">MAAAKTQLTAQALKAADPADDAKSDKSVKTTTSSLKRKRGNDLKFYAVKAGKVPEIYHSWADCIDQVKGFPGAIYKSFTSLTEAEAFMKTGNSPPSNATPKKFYAVQSGHIPGVYTEWPEAQKQITGWKGPRHRKFTTRAEAEAFVAAGINDGTPSIASAARETDSSGPVAKKSKTTKSKAAVVDLGEIPLGWAPLLADAEDGFDRRLIMDPETGELRMKTEQEFDAKKPVSKVEDFAKVLEIWTDGACRGNGKNGAVAGVGVYFGDQDPRNMAEPLSGTRQTNQRAELTAIKRALNCSPLNRHVLIHSDSNYSIKCVTDWFPKWEKNNWKNSANKDVENKDLIQEILALIRDREISGVKTNFHWVKGHGTDYGNNEADKLAVAGAEEARRIRDSGGVIPDVTETKQEVDISMTISTEFFA</sequence>
<dbReference type="Gene3D" id="3.30.420.10">
    <property type="entry name" value="Ribonuclease H-like superfamily/Ribonuclease H"/>
    <property type="match status" value="1"/>
</dbReference>
<keyword evidence="10" id="KW-0378">Hydrolase</keyword>
<dbReference type="Proteomes" id="UP000433883">
    <property type="component" value="Unassembled WGS sequence"/>
</dbReference>
<dbReference type="FunFam" id="3.30.420.10:FF:000090">
    <property type="entry name" value="Ribonuclease H"/>
    <property type="match status" value="1"/>
</dbReference>
<dbReference type="InterPro" id="IPR011320">
    <property type="entry name" value="RNase_H1_N"/>
</dbReference>
<evidence type="ECO:0000313" key="19">
    <source>
        <dbReference type="Proteomes" id="UP000490939"/>
    </source>
</evidence>
<dbReference type="InterPro" id="IPR037056">
    <property type="entry name" value="RNase_H1_N_sf"/>
</dbReference>
<dbReference type="SUPFAM" id="SSF53098">
    <property type="entry name" value="Ribonuclease H-like"/>
    <property type="match status" value="1"/>
</dbReference>
<evidence type="ECO:0000256" key="2">
    <source>
        <dbReference type="ARBA" id="ARBA00001946"/>
    </source>
</evidence>
<dbReference type="InterPro" id="IPR012337">
    <property type="entry name" value="RNaseH-like_sf"/>
</dbReference>
<evidence type="ECO:0000256" key="7">
    <source>
        <dbReference type="ARBA" id="ARBA00022722"/>
    </source>
</evidence>
<reference evidence="14 17" key="1">
    <citation type="submission" date="2019-11" db="EMBL/GenBank/DDBJ databases">
        <title>Venturia inaequalis Genome Resource.</title>
        <authorList>
            <person name="Lichtner F.J."/>
        </authorList>
    </citation>
    <scope>NUCLEOTIDE SEQUENCE [LARGE SCALE GENOMIC DNA]</scope>
    <source>
        <strain evidence="15 18">120213</strain>
        <strain evidence="14">Bline_iso_100314</strain>
        <strain evidence="16 19">DMI_063113</strain>
    </source>
</reference>
<keyword evidence="8" id="KW-0479">Metal-binding</keyword>
<dbReference type="GO" id="GO:0043137">
    <property type="term" value="P:DNA replication, removal of RNA primer"/>
    <property type="evidence" value="ECO:0007669"/>
    <property type="project" value="TreeGrafter"/>
</dbReference>
<evidence type="ECO:0000313" key="18">
    <source>
        <dbReference type="Proteomes" id="UP000447873"/>
    </source>
</evidence>
<gene>
    <name evidence="14" type="ORF">BLS_000331</name>
    <name evidence="16" type="ORF">EG327_000853</name>
    <name evidence="15" type="ORF">EG328_009443</name>
</gene>
<evidence type="ECO:0000313" key="14">
    <source>
        <dbReference type="EMBL" id="KAE9978776.1"/>
    </source>
</evidence>